<dbReference type="Proteomes" id="UP001183006">
    <property type="component" value="Chromosome"/>
</dbReference>
<dbReference type="KEGG" id="mmav:RE476_03740"/>
<feature type="domain" description="AB hydrolase-1" evidence="2">
    <location>
        <begin position="20"/>
        <end position="135"/>
    </location>
</feature>
<keyword evidence="3" id="KW-0378">Hydrolase</keyword>
<dbReference type="GO" id="GO:0016020">
    <property type="term" value="C:membrane"/>
    <property type="evidence" value="ECO:0007669"/>
    <property type="project" value="TreeGrafter"/>
</dbReference>
<dbReference type="Gene3D" id="3.40.50.1820">
    <property type="entry name" value="alpha/beta hydrolase"/>
    <property type="match status" value="1"/>
</dbReference>
<dbReference type="GO" id="GO:0016787">
    <property type="term" value="F:hydrolase activity"/>
    <property type="evidence" value="ECO:0007669"/>
    <property type="project" value="UniProtKB-KW"/>
</dbReference>
<keyword evidence="1" id="KW-1133">Transmembrane helix</keyword>
<dbReference type="InterPro" id="IPR029058">
    <property type="entry name" value="AB_hydrolase_fold"/>
</dbReference>
<accession>A0AA51UGT6</accession>
<organism evidence="3 4">
    <name type="scientific">Methanolobus mangrovi</name>
    <dbReference type="NCBI Taxonomy" id="3072977"/>
    <lineage>
        <taxon>Archaea</taxon>
        <taxon>Methanobacteriati</taxon>
        <taxon>Methanobacteriota</taxon>
        <taxon>Stenosarchaea group</taxon>
        <taxon>Methanomicrobia</taxon>
        <taxon>Methanosarcinales</taxon>
        <taxon>Methanosarcinaceae</taxon>
        <taxon>Methanolobus</taxon>
    </lineage>
</organism>
<protein>
    <submittedName>
        <fullName evidence="3">Alpha/beta hydrolase</fullName>
    </submittedName>
</protein>
<evidence type="ECO:0000256" key="1">
    <source>
        <dbReference type="SAM" id="Phobius"/>
    </source>
</evidence>
<keyword evidence="1" id="KW-0472">Membrane</keyword>
<dbReference type="SUPFAM" id="SSF53474">
    <property type="entry name" value="alpha/beta-Hydrolases"/>
    <property type="match status" value="1"/>
</dbReference>
<dbReference type="InterPro" id="IPR050266">
    <property type="entry name" value="AB_hydrolase_sf"/>
</dbReference>
<dbReference type="InterPro" id="IPR000073">
    <property type="entry name" value="AB_hydrolase_1"/>
</dbReference>
<dbReference type="AlphaFoldDB" id="A0AA51UGT6"/>
<dbReference type="PANTHER" id="PTHR43798:SF33">
    <property type="entry name" value="HYDROLASE, PUTATIVE (AFU_ORTHOLOGUE AFUA_2G14860)-RELATED"/>
    <property type="match status" value="1"/>
</dbReference>
<evidence type="ECO:0000259" key="2">
    <source>
        <dbReference type="Pfam" id="PF00561"/>
    </source>
</evidence>
<sequence>MAEEKRFSAEVYHKKDSVDWIVFIHGFGGSARTWKNQTEFFSKHYNLLVLEMHKEKVNDDLDIDKVCQLINNTLDFHDIEKAHFLGFSFSSLICLRFAILYPEKVYSLIMGGGIVKFNMRTKFLLFLAINFKRWINYMILYRFFAYIILPRKNHRRSRSIFVNEAKKLGYSEFCKWVDLIPQTKNSLIWLDELNEDIKILFVSGNEDHLFLKDTLRYTRKISNSRVEIIDNCGHVCSIEQYDKFNDIVFGYLKSVFV</sequence>
<reference evidence="3" key="1">
    <citation type="submission" date="2023-08" db="EMBL/GenBank/DDBJ databases">
        <title>Methanolobus mangrovi sp. nov. and Methanolobus sediminis sp. nov, two novel methylotrophic methanogens isolated from mangrove sediments in China.</title>
        <authorList>
            <person name="Zhou J."/>
        </authorList>
    </citation>
    <scope>NUCLEOTIDE SEQUENCE</scope>
    <source>
        <strain evidence="3">FTZ2</strain>
    </source>
</reference>
<evidence type="ECO:0000313" key="4">
    <source>
        <dbReference type="Proteomes" id="UP001183006"/>
    </source>
</evidence>
<proteinExistence type="predicted"/>
<dbReference type="RefSeq" id="WP_309309063.1">
    <property type="nucleotide sequence ID" value="NZ_CP133594.1"/>
</dbReference>
<dbReference type="GeneID" id="84229223"/>
<name>A0AA51UGT6_9EURY</name>
<dbReference type="EMBL" id="CP133594">
    <property type="protein sequence ID" value="WMW22948.1"/>
    <property type="molecule type" value="Genomic_DNA"/>
</dbReference>
<keyword evidence="1" id="KW-0812">Transmembrane</keyword>
<dbReference type="PANTHER" id="PTHR43798">
    <property type="entry name" value="MONOACYLGLYCEROL LIPASE"/>
    <property type="match status" value="1"/>
</dbReference>
<keyword evidence="4" id="KW-1185">Reference proteome</keyword>
<evidence type="ECO:0000313" key="3">
    <source>
        <dbReference type="EMBL" id="WMW22948.1"/>
    </source>
</evidence>
<feature type="transmembrane region" description="Helical" evidence="1">
    <location>
        <begin position="123"/>
        <end position="149"/>
    </location>
</feature>
<gene>
    <name evidence="3" type="ORF">RE476_03740</name>
</gene>
<dbReference type="Pfam" id="PF00561">
    <property type="entry name" value="Abhydrolase_1"/>
    <property type="match status" value="1"/>
</dbReference>